<protein>
    <submittedName>
        <fullName evidence="1">Uncharacterized protein</fullName>
    </submittedName>
</protein>
<gene>
    <name evidence="1" type="ORF">FRX94_04815</name>
</gene>
<dbReference type="EMBL" id="VOHM01000007">
    <property type="protein sequence ID" value="TWT26718.1"/>
    <property type="molecule type" value="Genomic_DNA"/>
</dbReference>
<organism evidence="1 2">
    <name type="scientific">Corynebacterium canis</name>
    <dbReference type="NCBI Taxonomy" id="679663"/>
    <lineage>
        <taxon>Bacteria</taxon>
        <taxon>Bacillati</taxon>
        <taxon>Actinomycetota</taxon>
        <taxon>Actinomycetes</taxon>
        <taxon>Mycobacteriales</taxon>
        <taxon>Corynebacteriaceae</taxon>
        <taxon>Corynebacterium</taxon>
    </lineage>
</organism>
<keyword evidence="2" id="KW-1185">Reference proteome</keyword>
<reference evidence="1 2" key="1">
    <citation type="submission" date="2019-08" db="EMBL/GenBank/DDBJ databases">
        <authorList>
            <person name="Lei W."/>
        </authorList>
    </citation>
    <scope>NUCLEOTIDE SEQUENCE [LARGE SCALE GENOMIC DNA]</scope>
    <source>
        <strain evidence="1 2">CCUG 58627</strain>
    </source>
</reference>
<evidence type="ECO:0000313" key="2">
    <source>
        <dbReference type="Proteomes" id="UP000320791"/>
    </source>
</evidence>
<dbReference type="Proteomes" id="UP000320791">
    <property type="component" value="Unassembled WGS sequence"/>
</dbReference>
<dbReference type="AlphaFoldDB" id="A0A5C5UL37"/>
<dbReference type="Pfam" id="PF21997">
    <property type="entry name" value="DUF6928"/>
    <property type="match status" value="1"/>
</dbReference>
<name>A0A5C5UL37_9CORY</name>
<dbReference type="InterPro" id="IPR053847">
    <property type="entry name" value="DUF6928"/>
</dbReference>
<sequence length="285" mass="31809">MPAPHQAVVTLWFVTAANPARILAAEPKADRGFGRKYLAQLNPRWPITVFGQFPLNRSAKTSRGEYYIGGYPGLAVVQTVLDQAHELSELDPHLLRSLPAVDIYAFAVNEHTGLGGVAHWHAGQLKRSLCARRTRVYEDIGVPEPFEAPLWGGEGHGIELPFHPHDLVKAAQRAWLGITDEGPDINIVAYAIDGRAEPRMVPRPKPHAVDVETLVTRGSTKLGFSATDPDYDDYELPETDTPNDLSRWLAIASDFASRQAKALRTRMRIKGEELRYRIRHIDRSE</sequence>
<evidence type="ECO:0000313" key="1">
    <source>
        <dbReference type="EMBL" id="TWT26718.1"/>
    </source>
</evidence>
<dbReference type="RefSeq" id="WP_146323994.1">
    <property type="nucleotide sequence ID" value="NZ_BAABLR010000007.1"/>
</dbReference>
<dbReference type="OrthoDB" id="4772769at2"/>
<accession>A0A5C5UL37</accession>
<proteinExistence type="predicted"/>
<comment type="caution">
    <text evidence="1">The sequence shown here is derived from an EMBL/GenBank/DDBJ whole genome shotgun (WGS) entry which is preliminary data.</text>
</comment>